<accession>A0ABR4P5R4</accession>
<gene>
    <name evidence="2" type="ORF">PVAG01_10354</name>
</gene>
<protein>
    <submittedName>
        <fullName evidence="2">Uncharacterized protein</fullName>
    </submittedName>
</protein>
<feature type="compositionally biased region" description="Polar residues" evidence="1">
    <location>
        <begin position="24"/>
        <end position="37"/>
    </location>
</feature>
<organism evidence="2 3">
    <name type="scientific">Phlyctema vagabunda</name>
    <dbReference type="NCBI Taxonomy" id="108571"/>
    <lineage>
        <taxon>Eukaryota</taxon>
        <taxon>Fungi</taxon>
        <taxon>Dikarya</taxon>
        <taxon>Ascomycota</taxon>
        <taxon>Pezizomycotina</taxon>
        <taxon>Leotiomycetes</taxon>
        <taxon>Helotiales</taxon>
        <taxon>Dermateaceae</taxon>
        <taxon>Phlyctema</taxon>
    </lineage>
</organism>
<name>A0ABR4P5R4_9HELO</name>
<dbReference type="EMBL" id="JBFCZG010000009">
    <property type="protein sequence ID" value="KAL3418638.1"/>
    <property type="molecule type" value="Genomic_DNA"/>
</dbReference>
<proteinExistence type="predicted"/>
<evidence type="ECO:0000313" key="3">
    <source>
        <dbReference type="Proteomes" id="UP001629113"/>
    </source>
</evidence>
<feature type="region of interest" description="Disordered" evidence="1">
    <location>
        <begin position="1"/>
        <end position="39"/>
    </location>
</feature>
<keyword evidence="3" id="KW-1185">Reference proteome</keyword>
<dbReference type="Proteomes" id="UP001629113">
    <property type="component" value="Unassembled WGS sequence"/>
</dbReference>
<comment type="caution">
    <text evidence="2">The sequence shown here is derived from an EMBL/GenBank/DDBJ whole genome shotgun (WGS) entry which is preliminary data.</text>
</comment>
<evidence type="ECO:0000313" key="2">
    <source>
        <dbReference type="EMBL" id="KAL3418638.1"/>
    </source>
</evidence>
<reference evidence="2 3" key="1">
    <citation type="submission" date="2024-06" db="EMBL/GenBank/DDBJ databases">
        <title>Complete genome of Phlyctema vagabunda strain 19-DSS-EL-015.</title>
        <authorList>
            <person name="Fiorenzani C."/>
        </authorList>
    </citation>
    <scope>NUCLEOTIDE SEQUENCE [LARGE SCALE GENOMIC DNA]</scope>
    <source>
        <strain evidence="2 3">19-DSS-EL-015</strain>
    </source>
</reference>
<sequence length="192" mass="21806">MPSVAEIPTRKRRREDEDVVASKKLSSPRHSTISLCQEQDPEATHPLSRYYTQPRKMHELKRQRIEATPSTVLLHPTTQIQQQAVREEKKERILSPCHICHRKPSVRSDLDSYADCQGCAQRTCYVCIRECLGVSDDPDLDLDPRARLREGGGMDLERPWDCKGMVCSRCCVERGTEGEVLCLGCLRREGGG</sequence>
<evidence type="ECO:0000256" key="1">
    <source>
        <dbReference type="SAM" id="MobiDB-lite"/>
    </source>
</evidence>